<dbReference type="GO" id="GO:0005789">
    <property type="term" value="C:endoplasmic reticulum membrane"/>
    <property type="evidence" value="ECO:0007669"/>
    <property type="project" value="TreeGrafter"/>
</dbReference>
<dbReference type="GO" id="GO:0006888">
    <property type="term" value="P:endoplasmic reticulum to Golgi vesicle-mediated transport"/>
    <property type="evidence" value="ECO:0007669"/>
    <property type="project" value="TreeGrafter"/>
</dbReference>
<dbReference type="FunFam" id="1.10.8.1310:FF:000005">
    <property type="entry name" value="GTPase-activating protein gyp10"/>
    <property type="match status" value="1"/>
</dbReference>
<keyword evidence="3" id="KW-1133">Transmembrane helix</keyword>
<feature type="region of interest" description="Disordered" evidence="2">
    <location>
        <begin position="405"/>
        <end position="451"/>
    </location>
</feature>
<gene>
    <name evidence="5" type="ORF">POJ06DRAFT_250448</name>
</gene>
<dbReference type="PROSITE" id="PS50086">
    <property type="entry name" value="TBC_RABGAP"/>
    <property type="match status" value="1"/>
</dbReference>
<feature type="transmembrane region" description="Helical" evidence="3">
    <location>
        <begin position="520"/>
        <end position="540"/>
    </location>
</feature>
<keyword evidence="6" id="KW-1185">Reference proteome</keyword>
<accession>A0AAD7QTI7</accession>
<evidence type="ECO:0000259" key="4">
    <source>
        <dbReference type="PROSITE" id="PS50086"/>
    </source>
</evidence>
<dbReference type="EMBL" id="JARPMG010000004">
    <property type="protein sequence ID" value="KAJ8101100.1"/>
    <property type="molecule type" value="Genomic_DNA"/>
</dbReference>
<dbReference type="Pfam" id="PF00566">
    <property type="entry name" value="RabGAP-TBC"/>
    <property type="match status" value="1"/>
</dbReference>
<dbReference type="InterPro" id="IPR035969">
    <property type="entry name" value="Rab-GAP_TBC_sf"/>
</dbReference>
<name>A0AAD7QTI7_9ASCO</name>
<dbReference type="InterPro" id="IPR000195">
    <property type="entry name" value="Rab-GAP-TBC_dom"/>
</dbReference>
<organism evidence="5 6">
    <name type="scientific">Lipomyces tetrasporus</name>
    <dbReference type="NCBI Taxonomy" id="54092"/>
    <lineage>
        <taxon>Eukaryota</taxon>
        <taxon>Fungi</taxon>
        <taxon>Dikarya</taxon>
        <taxon>Ascomycota</taxon>
        <taxon>Saccharomycotina</taxon>
        <taxon>Lipomycetes</taxon>
        <taxon>Lipomycetales</taxon>
        <taxon>Lipomycetaceae</taxon>
        <taxon>Lipomyces</taxon>
    </lineage>
</organism>
<evidence type="ECO:0000313" key="6">
    <source>
        <dbReference type="Proteomes" id="UP001217417"/>
    </source>
</evidence>
<dbReference type="PANTHER" id="PTHR20913:SF7">
    <property type="entry name" value="RE60063P"/>
    <property type="match status" value="1"/>
</dbReference>
<feature type="compositionally biased region" description="Polar residues" evidence="2">
    <location>
        <begin position="435"/>
        <end position="448"/>
    </location>
</feature>
<dbReference type="RefSeq" id="XP_056044550.1">
    <property type="nucleotide sequence ID" value="XM_056187297.1"/>
</dbReference>
<keyword evidence="1" id="KW-0343">GTPase activation</keyword>
<comment type="caution">
    <text evidence="5">The sequence shown here is derived from an EMBL/GenBank/DDBJ whole genome shotgun (WGS) entry which is preliminary data.</text>
</comment>
<dbReference type="Gene3D" id="1.10.472.80">
    <property type="entry name" value="Ypt/Rab-GAP domain of gyp1p, domain 3"/>
    <property type="match status" value="1"/>
</dbReference>
<feature type="compositionally biased region" description="Basic residues" evidence="2">
    <location>
        <begin position="408"/>
        <end position="420"/>
    </location>
</feature>
<dbReference type="PANTHER" id="PTHR20913">
    <property type="entry name" value="TBC1 DOMAIN FAMILY MEMBER 20/GTPASE"/>
    <property type="match status" value="1"/>
</dbReference>
<dbReference type="GO" id="GO:0005096">
    <property type="term" value="F:GTPase activator activity"/>
    <property type="evidence" value="ECO:0007669"/>
    <property type="project" value="UniProtKB-KW"/>
</dbReference>
<evidence type="ECO:0000256" key="3">
    <source>
        <dbReference type="SAM" id="Phobius"/>
    </source>
</evidence>
<feature type="compositionally biased region" description="Basic residues" evidence="2">
    <location>
        <begin position="334"/>
        <end position="345"/>
    </location>
</feature>
<sequence length="546" mass="61859">MMDPPILFPELPQLTPQQKFRLSKESQIKEAISKGDHRTLARLAKSKGGLLSDSLRRLAWPILLGCNAEAGADPDSAAIAPHQDEEQARLDVERAFIFYPMNLSESQLRMKKGELLDVIVQVLRLHPKLSYFQGYHDIAQVIYLVFGQKKAVPVLEHLSLHRLRDFMMPTLQPALDHLNLIPPLLEQLDKPLSRHLRYTKPFYALAAVLTLFAHDVQSYSEIVLLFDFFFGCEDASIPVYLYTVITVHRRDEVFEFPAKESEMIHAVISRMPQPLPVSITDAMSMSLALYTQYPPSSLLPAWKNISQYSILRTWQFPDPQAIPASRPPSPNLSFRRRHRRRRRTKGANGITNDSDNDEKLHDGYDYIELNEVQEKPPYDEMEAILEKQIADSAARAERERILEEKSRMLRQQKKQRRTSTKRLASAVSKLPRLPGTTNVDESQQTQQPVLEEKSDVDRSMVLLHKSAILSGINAELAAADPDGGGSSTVRPQVNGTASRARFNFNLQPARVLLGLNPNSFAALSLSICIGIFGVWIAWFLRGANWL</sequence>
<protein>
    <submittedName>
        <fullName evidence="5">Rab-GTPase-TBC domain-containing protein</fullName>
    </submittedName>
</protein>
<evidence type="ECO:0000313" key="5">
    <source>
        <dbReference type="EMBL" id="KAJ8101100.1"/>
    </source>
</evidence>
<feature type="domain" description="Rab-GAP TBC" evidence="4">
    <location>
        <begin position="50"/>
        <end position="233"/>
    </location>
</feature>
<keyword evidence="3" id="KW-0812">Transmembrane</keyword>
<evidence type="ECO:0000256" key="1">
    <source>
        <dbReference type="ARBA" id="ARBA00022468"/>
    </source>
</evidence>
<evidence type="ECO:0000256" key="2">
    <source>
        <dbReference type="SAM" id="MobiDB-lite"/>
    </source>
</evidence>
<feature type="region of interest" description="Disordered" evidence="2">
    <location>
        <begin position="321"/>
        <end position="361"/>
    </location>
</feature>
<dbReference type="SUPFAM" id="SSF47923">
    <property type="entry name" value="Ypt/Rab-GAP domain of gyp1p"/>
    <property type="match status" value="1"/>
</dbReference>
<reference evidence="5" key="1">
    <citation type="submission" date="2023-03" db="EMBL/GenBank/DDBJ databases">
        <title>Near-Complete genome sequence of Lipomyces tetrasporous NRRL Y-64009, an oleaginous yeast capable of growing on lignocellulosic hydrolysates.</title>
        <authorList>
            <consortium name="Lawrence Berkeley National Laboratory"/>
            <person name="Jagtap S.S."/>
            <person name="Liu J.-J."/>
            <person name="Walukiewicz H.E."/>
            <person name="Pangilinan J."/>
            <person name="Lipzen A."/>
            <person name="Ahrendt S."/>
            <person name="Koriabine M."/>
            <person name="Cobaugh K."/>
            <person name="Salamov A."/>
            <person name="Yoshinaga Y."/>
            <person name="Ng V."/>
            <person name="Daum C."/>
            <person name="Grigoriev I.V."/>
            <person name="Slininger P.J."/>
            <person name="Dien B.S."/>
            <person name="Jin Y.-S."/>
            <person name="Rao C.V."/>
        </authorList>
    </citation>
    <scope>NUCLEOTIDE SEQUENCE</scope>
    <source>
        <strain evidence="5">NRRL Y-64009</strain>
    </source>
</reference>
<dbReference type="Gene3D" id="1.10.8.1310">
    <property type="match status" value="1"/>
</dbReference>
<dbReference type="InterPro" id="IPR045913">
    <property type="entry name" value="TBC20/Gyp8-like"/>
</dbReference>
<dbReference type="AlphaFoldDB" id="A0AAD7QTI7"/>
<dbReference type="GeneID" id="80882463"/>
<dbReference type="Proteomes" id="UP001217417">
    <property type="component" value="Unassembled WGS sequence"/>
</dbReference>
<proteinExistence type="predicted"/>
<keyword evidence="3" id="KW-0472">Membrane</keyword>